<organism evidence="2 3">
    <name type="scientific">Kitasatospora purpeofusca</name>
    <dbReference type="NCBI Taxonomy" id="67352"/>
    <lineage>
        <taxon>Bacteria</taxon>
        <taxon>Bacillati</taxon>
        <taxon>Actinomycetota</taxon>
        <taxon>Actinomycetes</taxon>
        <taxon>Kitasatosporales</taxon>
        <taxon>Streptomycetaceae</taxon>
        <taxon>Kitasatospora</taxon>
    </lineage>
</organism>
<evidence type="ECO:0000313" key="2">
    <source>
        <dbReference type="EMBL" id="WUQ85760.1"/>
    </source>
</evidence>
<feature type="region of interest" description="Disordered" evidence="1">
    <location>
        <begin position="1"/>
        <end position="78"/>
    </location>
</feature>
<protein>
    <submittedName>
        <fullName evidence="2">Uncharacterized protein</fullName>
    </submittedName>
</protein>
<dbReference type="Proteomes" id="UP001432222">
    <property type="component" value="Chromosome"/>
</dbReference>
<evidence type="ECO:0000256" key="1">
    <source>
        <dbReference type="SAM" id="MobiDB-lite"/>
    </source>
</evidence>
<feature type="compositionally biased region" description="Low complexity" evidence="1">
    <location>
        <begin position="29"/>
        <end position="41"/>
    </location>
</feature>
<reference evidence="2" key="1">
    <citation type="submission" date="2022-10" db="EMBL/GenBank/DDBJ databases">
        <title>The complete genomes of actinobacterial strains from the NBC collection.</title>
        <authorList>
            <person name="Joergensen T.S."/>
            <person name="Alvarez Arevalo M."/>
            <person name="Sterndorff E.B."/>
            <person name="Faurdal D."/>
            <person name="Vuksanovic O."/>
            <person name="Mourched A.-S."/>
            <person name="Charusanti P."/>
            <person name="Shaw S."/>
            <person name="Blin K."/>
            <person name="Weber T."/>
        </authorList>
    </citation>
    <scope>NUCLEOTIDE SEQUENCE</scope>
    <source>
        <strain evidence="2">NBC_00222</strain>
    </source>
</reference>
<dbReference type="RefSeq" id="WP_328956459.1">
    <property type="nucleotide sequence ID" value="NZ_CP108110.1"/>
</dbReference>
<evidence type="ECO:0000313" key="3">
    <source>
        <dbReference type="Proteomes" id="UP001432222"/>
    </source>
</evidence>
<name>A0ABZ1U4L7_9ACTN</name>
<sequence length="78" mass="7769">MPSTTPAPERAPRGTGAEEPARRAEGEPMRALLAACAAAEAVSTPPERRPAAPARGEAPGTSGPSPSSGGAHETRRAA</sequence>
<proteinExistence type="predicted"/>
<feature type="compositionally biased region" description="Basic and acidic residues" evidence="1">
    <location>
        <begin position="19"/>
        <end position="28"/>
    </location>
</feature>
<accession>A0ABZ1U4L7</accession>
<gene>
    <name evidence="2" type="ORF">OHA16_23995</name>
</gene>
<feature type="compositionally biased region" description="Low complexity" evidence="1">
    <location>
        <begin position="51"/>
        <end position="70"/>
    </location>
</feature>
<dbReference type="EMBL" id="CP108110">
    <property type="protein sequence ID" value="WUQ85760.1"/>
    <property type="molecule type" value="Genomic_DNA"/>
</dbReference>
<keyword evidence="3" id="KW-1185">Reference proteome</keyword>